<feature type="transmembrane region" description="Helical" evidence="7">
    <location>
        <begin position="12"/>
        <end position="28"/>
    </location>
</feature>
<feature type="transmembrane region" description="Helical" evidence="7">
    <location>
        <begin position="244"/>
        <end position="263"/>
    </location>
</feature>
<dbReference type="GO" id="GO:0005886">
    <property type="term" value="C:plasma membrane"/>
    <property type="evidence" value="ECO:0007669"/>
    <property type="project" value="TreeGrafter"/>
</dbReference>
<evidence type="ECO:0000256" key="4">
    <source>
        <dbReference type="ARBA" id="ARBA00022989"/>
    </source>
</evidence>
<dbReference type="CDD" id="cd10325">
    <property type="entry name" value="SLC5sbd_vSGLT"/>
    <property type="match status" value="1"/>
</dbReference>
<dbReference type="InterPro" id="IPR001734">
    <property type="entry name" value="Na/solute_symporter"/>
</dbReference>
<keyword evidence="3 7" id="KW-0812">Transmembrane</keyword>
<reference evidence="8 9" key="1">
    <citation type="submission" date="2019-03" db="EMBL/GenBank/DDBJ databases">
        <title>Genomic Encyclopedia of Archaeal and Bacterial Type Strains, Phase II (KMG-II): from individual species to whole genera.</title>
        <authorList>
            <person name="Goeker M."/>
        </authorList>
    </citation>
    <scope>NUCLEOTIDE SEQUENCE [LARGE SCALE GENOMIC DNA]</scope>
    <source>
        <strain evidence="8 9">DSM 25687</strain>
    </source>
</reference>
<feature type="transmembrane region" description="Helical" evidence="7">
    <location>
        <begin position="156"/>
        <end position="176"/>
    </location>
</feature>
<evidence type="ECO:0000256" key="2">
    <source>
        <dbReference type="ARBA" id="ARBA00006434"/>
    </source>
</evidence>
<dbReference type="NCBIfam" id="TIGR00813">
    <property type="entry name" value="sss"/>
    <property type="match status" value="1"/>
</dbReference>
<dbReference type="InterPro" id="IPR038377">
    <property type="entry name" value="Na/Glc_symporter_sf"/>
</dbReference>
<accession>A0A4R6QCR3</accession>
<sequence>MQTLTTNDYIVFFLYFIIIVGYGLWIYNRKKKAQTNSNDYFLAEGSLTWWAIGASLIASNISAEQFIGMSGSGFKMGLAIATYEWMAALTLIIVAVFFMPVYLKNKIFTMPQYLKQRYNGNVAMIMAVFWLLLYVLVNLTSILYLGALAISSISGLNITFCMIFLAIFAIMITLGGMKVIGYTDVIQVFFLILGGLVTTYLALNLVATEFGSEGAISGFNLMREKADDHFHMIFDTTNPNYMDLPGLSVLIGGMLIINLNYWGCNQYITQRALGADLKTARGGILFAAFLKLLMPIIVVLPGIAAYVLYQNGHFQTEMLQDGTVNPDRAYPILLNLLPTGLKGLSFAALTAAIVASLAGKANSIATIFTLDVYKEKINTEASEKKLVNIGKLTIVAAMLIAVVVAPFLGIDKKGGFQYIQEYTGFVSPGIFAMFILGFFWKKTTSNAALFATIGGFMFSIIFKFLPAFIDLSFLSPMGFAVPNADGVYEIPFIDRMGFVFLICVIGMYFISSYETKRGVQTNGLEVDKTMFKMSPSFTVGMLIILSILAALYTIFW</sequence>
<feature type="transmembrane region" description="Helical" evidence="7">
    <location>
        <begin position="422"/>
        <end position="440"/>
    </location>
</feature>
<keyword evidence="4 7" id="KW-1133">Transmembrane helix</keyword>
<dbReference type="PANTHER" id="PTHR11819">
    <property type="entry name" value="SOLUTE CARRIER FAMILY 5"/>
    <property type="match status" value="1"/>
</dbReference>
<dbReference type="OrthoDB" id="9814523at2"/>
<dbReference type="GO" id="GO:0005412">
    <property type="term" value="F:D-glucose:sodium symporter activity"/>
    <property type="evidence" value="ECO:0007669"/>
    <property type="project" value="TreeGrafter"/>
</dbReference>
<feature type="transmembrane region" description="Helical" evidence="7">
    <location>
        <begin position="188"/>
        <end position="207"/>
    </location>
</feature>
<evidence type="ECO:0000313" key="8">
    <source>
        <dbReference type="EMBL" id="TDP59957.1"/>
    </source>
</evidence>
<feature type="transmembrane region" description="Helical" evidence="7">
    <location>
        <begin position="284"/>
        <end position="309"/>
    </location>
</feature>
<feature type="transmembrane region" description="Helical" evidence="7">
    <location>
        <begin position="83"/>
        <end position="103"/>
    </location>
</feature>
<feature type="transmembrane region" description="Helical" evidence="7">
    <location>
        <begin position="537"/>
        <end position="555"/>
    </location>
</feature>
<dbReference type="RefSeq" id="WP_133532264.1">
    <property type="nucleotide sequence ID" value="NZ_SNXR01000012.1"/>
</dbReference>
<organism evidence="8 9">
    <name type="scientific">Flavobacterium dankookense</name>
    <dbReference type="NCBI Taxonomy" id="706186"/>
    <lineage>
        <taxon>Bacteria</taxon>
        <taxon>Pseudomonadati</taxon>
        <taxon>Bacteroidota</taxon>
        <taxon>Flavobacteriia</taxon>
        <taxon>Flavobacteriales</taxon>
        <taxon>Flavobacteriaceae</taxon>
        <taxon>Flavobacterium</taxon>
    </lineage>
</organism>
<dbReference type="Gene3D" id="1.20.1730.10">
    <property type="entry name" value="Sodium/glucose cotransporter"/>
    <property type="match status" value="1"/>
</dbReference>
<feature type="transmembrane region" description="Helical" evidence="7">
    <location>
        <begin position="344"/>
        <end position="368"/>
    </location>
</feature>
<comment type="similarity">
    <text evidence="2 6">Belongs to the sodium:solute symporter (SSF) (TC 2.A.21) family.</text>
</comment>
<evidence type="ECO:0000313" key="9">
    <source>
        <dbReference type="Proteomes" id="UP000295260"/>
    </source>
</evidence>
<feature type="transmembrane region" description="Helical" evidence="7">
    <location>
        <begin position="447"/>
        <end position="469"/>
    </location>
</feature>
<feature type="transmembrane region" description="Helical" evidence="7">
    <location>
        <begin position="40"/>
        <end position="63"/>
    </location>
</feature>
<evidence type="ECO:0000256" key="7">
    <source>
        <dbReference type="SAM" id="Phobius"/>
    </source>
</evidence>
<proteinExistence type="inferred from homology"/>
<evidence type="ECO:0000256" key="5">
    <source>
        <dbReference type="ARBA" id="ARBA00023136"/>
    </source>
</evidence>
<dbReference type="EMBL" id="SNXR01000012">
    <property type="protein sequence ID" value="TDP59957.1"/>
    <property type="molecule type" value="Genomic_DNA"/>
</dbReference>
<comment type="caution">
    <text evidence="8">The sequence shown here is derived from an EMBL/GenBank/DDBJ whole genome shotgun (WGS) entry which is preliminary data.</text>
</comment>
<dbReference type="PANTHER" id="PTHR11819:SF195">
    <property type="entry name" value="SODIUM_GLUCOSE COTRANSPORTER 4"/>
    <property type="match status" value="1"/>
</dbReference>
<evidence type="ECO:0000256" key="1">
    <source>
        <dbReference type="ARBA" id="ARBA00004141"/>
    </source>
</evidence>
<feature type="transmembrane region" description="Helical" evidence="7">
    <location>
        <begin position="492"/>
        <end position="510"/>
    </location>
</feature>
<evidence type="ECO:0000256" key="3">
    <source>
        <dbReference type="ARBA" id="ARBA00022692"/>
    </source>
</evidence>
<feature type="transmembrane region" description="Helical" evidence="7">
    <location>
        <begin position="389"/>
        <end position="410"/>
    </location>
</feature>
<evidence type="ECO:0000256" key="6">
    <source>
        <dbReference type="RuleBase" id="RU362091"/>
    </source>
</evidence>
<dbReference type="Proteomes" id="UP000295260">
    <property type="component" value="Unassembled WGS sequence"/>
</dbReference>
<dbReference type="Pfam" id="PF00474">
    <property type="entry name" value="SSF"/>
    <property type="match status" value="1"/>
</dbReference>
<keyword evidence="9" id="KW-1185">Reference proteome</keyword>
<protein>
    <submittedName>
        <fullName evidence="8">SSS family solute:Na+ symporter</fullName>
    </submittedName>
</protein>
<dbReference type="AlphaFoldDB" id="A0A4R6QCR3"/>
<dbReference type="PROSITE" id="PS50283">
    <property type="entry name" value="NA_SOLUT_SYMP_3"/>
    <property type="match status" value="1"/>
</dbReference>
<comment type="subcellular location">
    <subcellularLocation>
        <location evidence="1">Membrane</location>
        <topology evidence="1">Multi-pass membrane protein</topology>
    </subcellularLocation>
</comment>
<name>A0A4R6QCR3_9FLAO</name>
<keyword evidence="5 7" id="KW-0472">Membrane</keyword>
<gene>
    <name evidence="8" type="ORF">BC748_0927</name>
</gene>
<feature type="transmembrane region" description="Helical" evidence="7">
    <location>
        <begin position="124"/>
        <end position="150"/>
    </location>
</feature>